<dbReference type="EMBL" id="BSSD01000001">
    <property type="protein sequence ID" value="GLW90603.1"/>
    <property type="molecule type" value="Genomic_DNA"/>
</dbReference>
<name>A0A9W6V948_9PSEU</name>
<evidence type="ECO:0000313" key="5">
    <source>
        <dbReference type="Proteomes" id="UP001165042"/>
    </source>
</evidence>
<dbReference type="InterPro" id="IPR011650">
    <property type="entry name" value="Peptidase_M20_dimer"/>
</dbReference>
<dbReference type="PANTHER" id="PTHR43808:SF31">
    <property type="entry name" value="N-ACETYL-L-CITRULLINE DEACETYLASE"/>
    <property type="match status" value="1"/>
</dbReference>
<protein>
    <submittedName>
        <fullName evidence="4">Peptidase M20</fullName>
    </submittedName>
</protein>
<proteinExistence type="predicted"/>
<dbReference type="PANTHER" id="PTHR43808">
    <property type="entry name" value="ACETYLORNITHINE DEACETYLASE"/>
    <property type="match status" value="1"/>
</dbReference>
<dbReference type="Gene3D" id="3.30.70.360">
    <property type="match status" value="1"/>
</dbReference>
<dbReference type="Proteomes" id="UP001165042">
    <property type="component" value="Unassembled WGS sequence"/>
</dbReference>
<gene>
    <name evidence="4" type="ORF">Aglo03_14190</name>
</gene>
<dbReference type="Gene3D" id="3.40.630.10">
    <property type="entry name" value="Zn peptidases"/>
    <property type="match status" value="1"/>
</dbReference>
<dbReference type="GO" id="GO:0046872">
    <property type="term" value="F:metal ion binding"/>
    <property type="evidence" value="ECO:0007669"/>
    <property type="project" value="UniProtKB-KW"/>
</dbReference>
<dbReference type="GO" id="GO:0008777">
    <property type="term" value="F:acetylornithine deacetylase activity"/>
    <property type="evidence" value="ECO:0007669"/>
    <property type="project" value="TreeGrafter"/>
</dbReference>
<evidence type="ECO:0000259" key="3">
    <source>
        <dbReference type="Pfam" id="PF07687"/>
    </source>
</evidence>
<reference evidence="4" key="1">
    <citation type="submission" date="2023-02" db="EMBL/GenBank/DDBJ databases">
        <title>Actinokineospora globicatena NBRC 15670.</title>
        <authorList>
            <person name="Ichikawa N."/>
            <person name="Sato H."/>
            <person name="Tonouchi N."/>
        </authorList>
    </citation>
    <scope>NUCLEOTIDE SEQUENCE</scope>
    <source>
        <strain evidence="4">NBRC 15670</strain>
    </source>
</reference>
<dbReference type="GO" id="GO:0006526">
    <property type="term" value="P:L-arginine biosynthetic process"/>
    <property type="evidence" value="ECO:0007669"/>
    <property type="project" value="TreeGrafter"/>
</dbReference>
<feature type="domain" description="Peptidase M20 dimerisation" evidence="3">
    <location>
        <begin position="161"/>
        <end position="248"/>
    </location>
</feature>
<keyword evidence="5" id="KW-1185">Reference proteome</keyword>
<dbReference type="RefSeq" id="WP_285608722.1">
    <property type="nucleotide sequence ID" value="NZ_BSSD01000001.1"/>
</dbReference>
<keyword evidence="1" id="KW-0479">Metal-binding</keyword>
<comment type="caution">
    <text evidence="4">The sequence shown here is derived from an EMBL/GenBank/DDBJ whole genome shotgun (WGS) entry which is preliminary data.</text>
</comment>
<accession>A0A9W6V948</accession>
<evidence type="ECO:0000256" key="1">
    <source>
        <dbReference type="ARBA" id="ARBA00022723"/>
    </source>
</evidence>
<dbReference type="InterPro" id="IPR002933">
    <property type="entry name" value="Peptidase_M20"/>
</dbReference>
<organism evidence="4 5">
    <name type="scientific">Actinokineospora globicatena</name>
    <dbReference type="NCBI Taxonomy" id="103729"/>
    <lineage>
        <taxon>Bacteria</taxon>
        <taxon>Bacillati</taxon>
        <taxon>Actinomycetota</taxon>
        <taxon>Actinomycetes</taxon>
        <taxon>Pseudonocardiales</taxon>
        <taxon>Pseudonocardiaceae</taxon>
        <taxon>Actinokineospora</taxon>
    </lineage>
</organism>
<dbReference type="InterPro" id="IPR036264">
    <property type="entry name" value="Bact_exopeptidase_dim_dom"/>
</dbReference>
<dbReference type="AlphaFoldDB" id="A0A9W6V948"/>
<dbReference type="SUPFAM" id="SSF53187">
    <property type="entry name" value="Zn-dependent exopeptidases"/>
    <property type="match status" value="1"/>
</dbReference>
<dbReference type="SUPFAM" id="SSF55031">
    <property type="entry name" value="Bacterial exopeptidase dimerisation domain"/>
    <property type="match status" value="1"/>
</dbReference>
<keyword evidence="2" id="KW-0378">Hydrolase</keyword>
<sequence length="362" mass="38940">MDMDEFLVAAEELLAIPSTADRGVELGRALDFVLGVVGAGVTVERFESGGKPSALVYRGAERPRFRVVFNGHLDVVPGTPEQFEPRRVGDRLYARGAQDMKLSALALAMAFRDVETQVPVGLQLVTDEEIGGHDGTGYQLAQGVDADFVVIGEYSGLRVVIESKGLLTARMRASGLRAHSAYQWLGDNAVLKLMRAVDGVLAAYPVATEEVWRTTVNVARVETEPGAINQVPAEATAWLDIRFTPGDADFANRTPAEVTAHLTALCPPGVTVEVDRVEPPHHADPDSAEVAALRRAAQSQGYSGDFLRKHGAADSRFYHQKGVDAVIFGIGGDGQHGPDEYADLTTVEPYYRALTAFLGGLR</sequence>
<dbReference type="Pfam" id="PF07687">
    <property type="entry name" value="M20_dimer"/>
    <property type="match status" value="1"/>
</dbReference>
<evidence type="ECO:0000313" key="4">
    <source>
        <dbReference type="EMBL" id="GLW90603.1"/>
    </source>
</evidence>
<dbReference type="InterPro" id="IPR050072">
    <property type="entry name" value="Peptidase_M20A"/>
</dbReference>
<evidence type="ECO:0000256" key="2">
    <source>
        <dbReference type="ARBA" id="ARBA00022801"/>
    </source>
</evidence>
<dbReference type="Pfam" id="PF01546">
    <property type="entry name" value="Peptidase_M20"/>
    <property type="match status" value="1"/>
</dbReference>